<evidence type="ECO:0000256" key="1">
    <source>
        <dbReference type="SAM" id="SignalP"/>
    </source>
</evidence>
<sequence>MKTKLKQFALSAFALCVLAIGLTSANLKPADGDYDYLKQRLEITKAFTIEVFNAMPEADYSFKPNDEQRTFGAQAYHIAYSIDYYRRAFQNRGQAEWSPGDENIKSKAELIKWAGEQFDAMHKLILASEQNDAVTALVISYLDHNAHHRGQMVSYLRMKGIKPPSYR</sequence>
<feature type="chain" id="PRO_5005580673" description="DinB-like domain-containing protein" evidence="1">
    <location>
        <begin position="26"/>
        <end position="167"/>
    </location>
</feature>
<dbReference type="RefSeq" id="WP_053221662.1">
    <property type="nucleotide sequence ID" value="NZ_JSVA01000001.1"/>
</dbReference>
<dbReference type="PATRIC" id="fig|1566026.4.peg.33"/>
<evidence type="ECO:0000313" key="3">
    <source>
        <dbReference type="EMBL" id="KOF04517.1"/>
    </source>
</evidence>
<dbReference type="Pfam" id="PF12867">
    <property type="entry name" value="DinB_2"/>
    <property type="match status" value="1"/>
</dbReference>
<dbReference type="EMBL" id="JSVA01000001">
    <property type="protein sequence ID" value="KOF04517.1"/>
    <property type="molecule type" value="Genomic_DNA"/>
</dbReference>
<keyword evidence="4" id="KW-1185">Reference proteome</keyword>
<gene>
    <name evidence="3" type="ORF">OB69_00160</name>
</gene>
<dbReference type="Proteomes" id="UP000036908">
    <property type="component" value="Unassembled WGS sequence"/>
</dbReference>
<dbReference type="InterPro" id="IPR034660">
    <property type="entry name" value="DinB/YfiT-like"/>
</dbReference>
<accession>A0A0L8AQP4</accession>
<organism evidence="3 4">
    <name type="scientific">Roseivirga seohaensis subsp. aquiponti</name>
    <dbReference type="NCBI Taxonomy" id="1566026"/>
    <lineage>
        <taxon>Bacteria</taxon>
        <taxon>Pseudomonadati</taxon>
        <taxon>Bacteroidota</taxon>
        <taxon>Cytophagia</taxon>
        <taxon>Cytophagales</taxon>
        <taxon>Roseivirgaceae</taxon>
        <taxon>Roseivirga</taxon>
    </lineage>
</organism>
<keyword evidence="1" id="KW-0732">Signal</keyword>
<proteinExistence type="predicted"/>
<feature type="domain" description="DinB-like" evidence="2">
    <location>
        <begin position="42"/>
        <end position="152"/>
    </location>
</feature>
<evidence type="ECO:0000313" key="4">
    <source>
        <dbReference type="Proteomes" id="UP000036908"/>
    </source>
</evidence>
<name>A0A0L8AQP4_9BACT</name>
<dbReference type="OrthoDB" id="119432at2"/>
<reference evidence="4" key="1">
    <citation type="submission" date="2014-11" db="EMBL/GenBank/DDBJ databases">
        <title>Genome sequencing of Roseivirga sp. D-25.</title>
        <authorList>
            <person name="Selvaratnam C."/>
            <person name="Thevarajoo S."/>
            <person name="Goh K.M."/>
            <person name="Eee R."/>
            <person name="Chan K.-G."/>
            <person name="Chong C.S."/>
        </authorList>
    </citation>
    <scope>NUCLEOTIDE SEQUENCE [LARGE SCALE GENOMIC DNA]</scope>
    <source>
        <strain evidence="4">D-25</strain>
    </source>
</reference>
<dbReference type="AlphaFoldDB" id="A0A0L8AQP4"/>
<comment type="caution">
    <text evidence="3">The sequence shown here is derived from an EMBL/GenBank/DDBJ whole genome shotgun (WGS) entry which is preliminary data.</text>
</comment>
<dbReference type="SUPFAM" id="SSF109854">
    <property type="entry name" value="DinB/YfiT-like putative metalloenzymes"/>
    <property type="match status" value="1"/>
</dbReference>
<feature type="signal peptide" evidence="1">
    <location>
        <begin position="1"/>
        <end position="25"/>
    </location>
</feature>
<dbReference type="InterPro" id="IPR024775">
    <property type="entry name" value="DinB-like"/>
</dbReference>
<evidence type="ECO:0000259" key="2">
    <source>
        <dbReference type="Pfam" id="PF12867"/>
    </source>
</evidence>
<dbReference type="Gene3D" id="1.20.120.450">
    <property type="entry name" value="dinb family like domain"/>
    <property type="match status" value="1"/>
</dbReference>
<protein>
    <recommendedName>
        <fullName evidence="2">DinB-like domain-containing protein</fullName>
    </recommendedName>
</protein>